<dbReference type="GO" id="GO:0006226">
    <property type="term" value="P:dUMP biosynthetic process"/>
    <property type="evidence" value="ECO:0007669"/>
    <property type="project" value="InterPro"/>
</dbReference>
<evidence type="ECO:0000313" key="7">
    <source>
        <dbReference type="EMBL" id="NDK91746.1"/>
    </source>
</evidence>
<keyword evidence="3 7" id="KW-0378">Hydrolase</keyword>
<dbReference type="NCBIfam" id="NF001862">
    <property type="entry name" value="PRK00601.1"/>
    <property type="match status" value="1"/>
</dbReference>
<dbReference type="Gene3D" id="2.70.40.10">
    <property type="match status" value="1"/>
</dbReference>
<evidence type="ECO:0000313" key="8">
    <source>
        <dbReference type="Proteomes" id="UP000466307"/>
    </source>
</evidence>
<feature type="domain" description="dUTPase-like" evidence="6">
    <location>
        <begin position="12"/>
        <end position="140"/>
    </location>
</feature>
<dbReference type="InterPro" id="IPR033704">
    <property type="entry name" value="dUTPase_trimeric"/>
</dbReference>
<comment type="catalytic activity">
    <reaction evidence="5">
        <text>dUTP + H2O = dUMP + diphosphate + H(+)</text>
        <dbReference type="Rhea" id="RHEA:10248"/>
        <dbReference type="ChEBI" id="CHEBI:15377"/>
        <dbReference type="ChEBI" id="CHEBI:15378"/>
        <dbReference type="ChEBI" id="CHEBI:33019"/>
        <dbReference type="ChEBI" id="CHEBI:61555"/>
        <dbReference type="ChEBI" id="CHEBI:246422"/>
        <dbReference type="EC" id="3.6.1.23"/>
    </reaction>
</comment>
<dbReference type="RefSeq" id="WP_059036626.1">
    <property type="nucleotide sequence ID" value="NZ_JAADZU010000082.1"/>
</dbReference>
<evidence type="ECO:0000256" key="2">
    <source>
        <dbReference type="ARBA" id="ARBA00012379"/>
    </source>
</evidence>
<comment type="caution">
    <text evidence="7">The sequence shown here is derived from an EMBL/GenBank/DDBJ whole genome shotgun (WGS) entry which is preliminary data.</text>
</comment>
<dbReference type="AlphaFoldDB" id="A0A7K3LUI9"/>
<dbReference type="Proteomes" id="UP000466307">
    <property type="component" value="Unassembled WGS sequence"/>
</dbReference>
<dbReference type="InterPro" id="IPR036157">
    <property type="entry name" value="dUTPase-like_sf"/>
</dbReference>
<dbReference type="NCBIfam" id="TIGR00576">
    <property type="entry name" value="dut"/>
    <property type="match status" value="1"/>
</dbReference>
<dbReference type="PANTHER" id="PTHR11241">
    <property type="entry name" value="DEOXYURIDINE 5'-TRIPHOSPHATE NUCLEOTIDOHYDROLASE"/>
    <property type="match status" value="1"/>
</dbReference>
<protein>
    <recommendedName>
        <fullName evidence="2">dUTP diphosphatase</fullName>
        <ecNumber evidence="2">3.6.1.23</ecNumber>
    </recommendedName>
</protein>
<dbReference type="PANTHER" id="PTHR11241:SF0">
    <property type="entry name" value="DEOXYURIDINE 5'-TRIPHOSPHATE NUCLEOTIDOHYDROLASE"/>
    <property type="match status" value="1"/>
</dbReference>
<keyword evidence="8" id="KW-1185">Reference proteome</keyword>
<evidence type="ECO:0000256" key="3">
    <source>
        <dbReference type="ARBA" id="ARBA00022801"/>
    </source>
</evidence>
<dbReference type="InterPro" id="IPR008181">
    <property type="entry name" value="dUTPase"/>
</dbReference>
<dbReference type="InterPro" id="IPR029054">
    <property type="entry name" value="dUTPase-like"/>
</dbReference>
<dbReference type="SUPFAM" id="SSF51283">
    <property type="entry name" value="dUTPase-like"/>
    <property type="match status" value="1"/>
</dbReference>
<evidence type="ECO:0000256" key="1">
    <source>
        <dbReference type="ARBA" id="ARBA00006581"/>
    </source>
</evidence>
<organism evidence="7 8">
    <name type="scientific">Gordonia desulfuricans</name>
    <dbReference type="NCBI Taxonomy" id="89051"/>
    <lineage>
        <taxon>Bacteria</taxon>
        <taxon>Bacillati</taxon>
        <taxon>Actinomycetota</taxon>
        <taxon>Actinomycetes</taxon>
        <taxon>Mycobacteriales</taxon>
        <taxon>Gordoniaceae</taxon>
        <taxon>Gordonia</taxon>
    </lineage>
</organism>
<evidence type="ECO:0000259" key="6">
    <source>
        <dbReference type="Pfam" id="PF00692"/>
    </source>
</evidence>
<dbReference type="Pfam" id="PF00692">
    <property type="entry name" value="dUTPase"/>
    <property type="match status" value="1"/>
</dbReference>
<dbReference type="CDD" id="cd07557">
    <property type="entry name" value="trimeric_dUTPase"/>
    <property type="match status" value="1"/>
</dbReference>
<proteinExistence type="inferred from homology"/>
<evidence type="ECO:0000256" key="4">
    <source>
        <dbReference type="ARBA" id="ARBA00023080"/>
    </source>
</evidence>
<dbReference type="EMBL" id="JAADZU010000082">
    <property type="protein sequence ID" value="NDK91746.1"/>
    <property type="molecule type" value="Genomic_DNA"/>
</dbReference>
<dbReference type="EC" id="3.6.1.23" evidence="2"/>
<dbReference type="GO" id="GO:0004170">
    <property type="term" value="F:dUTP diphosphatase activity"/>
    <property type="evidence" value="ECO:0007669"/>
    <property type="project" value="UniProtKB-EC"/>
</dbReference>
<reference evidence="7 8" key="1">
    <citation type="submission" date="2020-01" db="EMBL/GenBank/DDBJ databases">
        <title>Investigation of new actinobacteria for the biodesulphurisation of diesel fuel.</title>
        <authorList>
            <person name="Athi Narayanan S.M."/>
        </authorList>
    </citation>
    <scope>NUCLEOTIDE SEQUENCE [LARGE SCALE GENOMIC DNA]</scope>
    <source>
        <strain evidence="7 8">213E</strain>
    </source>
</reference>
<dbReference type="GO" id="GO:0046081">
    <property type="term" value="P:dUTP catabolic process"/>
    <property type="evidence" value="ECO:0007669"/>
    <property type="project" value="InterPro"/>
</dbReference>
<sequence>MNITTELDNGGRMPSRAHGWDAGADLHASHAAVIHRGRTVLVGTGVHVDIPPGYAGFIHSRSGLAARHSVFVLNAPGVIDCGYTGELKVILHNAGGYDYQVDAGDRIAQLIVSRVEIVTFTRGEIVRSSPRGANGFGSTGAR</sequence>
<dbReference type="GO" id="GO:0000287">
    <property type="term" value="F:magnesium ion binding"/>
    <property type="evidence" value="ECO:0007669"/>
    <property type="project" value="InterPro"/>
</dbReference>
<comment type="similarity">
    <text evidence="1">Belongs to the dUTPase family.</text>
</comment>
<evidence type="ECO:0000256" key="5">
    <source>
        <dbReference type="ARBA" id="ARBA00047686"/>
    </source>
</evidence>
<name>A0A7K3LUI9_9ACTN</name>
<gene>
    <name evidence="7" type="primary">dut</name>
    <name evidence="7" type="ORF">GYA93_19525</name>
</gene>
<accession>A0A7K3LUI9</accession>
<keyword evidence="4" id="KW-0546">Nucleotide metabolism</keyword>